<keyword evidence="3" id="KW-1185">Reference proteome</keyword>
<name>A0ABS3UT02_9ACTN</name>
<evidence type="ECO:0000313" key="2">
    <source>
        <dbReference type="EMBL" id="MBO3741701.1"/>
    </source>
</evidence>
<accession>A0ABS3UT02</accession>
<reference evidence="2 3" key="1">
    <citation type="submission" date="2021-03" db="EMBL/GenBank/DDBJ databases">
        <title>Actinoplanes flavus sp. nov., a novel actinomycete isolated from Coconut Palm rhizosphere soil.</title>
        <authorList>
            <person name="Luo X."/>
        </authorList>
    </citation>
    <scope>NUCLEOTIDE SEQUENCE [LARGE SCALE GENOMIC DNA]</scope>
    <source>
        <strain evidence="2 3">NEAU-H7</strain>
    </source>
</reference>
<dbReference type="InterPro" id="IPR010982">
    <property type="entry name" value="Lambda_DNA-bd_dom_sf"/>
</dbReference>
<evidence type="ECO:0000259" key="1">
    <source>
        <dbReference type="Pfam" id="PF19319"/>
    </source>
</evidence>
<gene>
    <name evidence="2" type="ORF">J5X75_29750</name>
</gene>
<dbReference type="InterPro" id="IPR045697">
    <property type="entry name" value="DUF5919"/>
</dbReference>
<comment type="caution">
    <text evidence="2">The sequence shown here is derived from an EMBL/GenBank/DDBJ whole genome shotgun (WGS) entry which is preliminary data.</text>
</comment>
<sequence length="316" mass="34446">MPGATWGGPPVSTRTAPTFSVPEHLWETDAMLDALAARDVAQVFRLIQRETRVSQTHLGVAIGLSQAQVSEILGGSRRVSSIDVLTRISTGLCMPTDARVVLLLGDRSHGIGAATTPSSDVIAAPNVQAVAEEALVERFADVEAVYPSRSEFTSKMPPHALFDCATDIRAVGLSLNLICQQYADSHLAQLVQDGARLRLLFLDPAGAAIRHREIEEDMTAGTLGALTSLNLQGVLRVRDRLPADIRDRIEVATYDQTIRVNITLINDSLCIAQHYLPHARGVESPTMVIKKRWPAAGLYHVFERTFDELWSGGQPR</sequence>
<protein>
    <submittedName>
        <fullName evidence="2">Helix-turn-helix domain-containing protein</fullName>
    </submittedName>
</protein>
<feature type="domain" description="DUF5919" evidence="1">
    <location>
        <begin position="169"/>
        <end position="314"/>
    </location>
</feature>
<dbReference type="Gene3D" id="1.10.260.40">
    <property type="entry name" value="lambda repressor-like DNA-binding domains"/>
    <property type="match status" value="1"/>
</dbReference>
<organism evidence="2 3">
    <name type="scientific">Actinoplanes flavus</name>
    <dbReference type="NCBI Taxonomy" id="2820290"/>
    <lineage>
        <taxon>Bacteria</taxon>
        <taxon>Bacillati</taxon>
        <taxon>Actinomycetota</taxon>
        <taxon>Actinomycetes</taxon>
        <taxon>Micromonosporales</taxon>
        <taxon>Micromonosporaceae</taxon>
        <taxon>Actinoplanes</taxon>
    </lineage>
</organism>
<dbReference type="Proteomes" id="UP000679690">
    <property type="component" value="Unassembled WGS sequence"/>
</dbReference>
<dbReference type="Pfam" id="PF19319">
    <property type="entry name" value="DUF5919"/>
    <property type="match status" value="1"/>
</dbReference>
<evidence type="ECO:0000313" key="3">
    <source>
        <dbReference type="Proteomes" id="UP000679690"/>
    </source>
</evidence>
<proteinExistence type="predicted"/>
<dbReference type="SUPFAM" id="SSF47413">
    <property type="entry name" value="lambda repressor-like DNA-binding domains"/>
    <property type="match status" value="1"/>
</dbReference>
<dbReference type="EMBL" id="JAGFNS010000023">
    <property type="protein sequence ID" value="MBO3741701.1"/>
    <property type="molecule type" value="Genomic_DNA"/>
</dbReference>